<proteinExistence type="predicted"/>
<evidence type="ECO:0000256" key="1">
    <source>
        <dbReference type="SAM" id="Phobius"/>
    </source>
</evidence>
<reference evidence="2" key="2">
    <citation type="submission" date="2015-11" db="EMBL/GenBank/DDBJ databases">
        <authorList>
            <person name="Zhang Y."/>
            <person name="Guo Z."/>
        </authorList>
    </citation>
    <scope>NUCLEOTIDE SEQUENCE</scope>
</reference>
<keyword evidence="3" id="KW-1185">Reference proteome</keyword>
<protein>
    <submittedName>
        <fullName evidence="2">Expressed protein</fullName>
    </submittedName>
</protein>
<evidence type="ECO:0000313" key="3">
    <source>
        <dbReference type="Proteomes" id="UP000017246"/>
    </source>
</evidence>
<reference evidence="2" key="1">
    <citation type="journal article" date="2013" name="Nature">
        <title>The genomes of four tapeworm species reveal adaptations to parasitism.</title>
        <authorList>
            <person name="Tsai I.J."/>
            <person name="Zarowiecki M."/>
            <person name="Holroyd N."/>
            <person name="Garciarrubio A."/>
            <person name="Sanchez-Flores A."/>
            <person name="Brooks K.L."/>
            <person name="Tracey A."/>
            <person name="Bobes R.J."/>
            <person name="Fragoso G."/>
            <person name="Sciutto E."/>
            <person name="Aslett M."/>
            <person name="Beasley H."/>
            <person name="Bennett H.M."/>
            <person name="Cai J."/>
            <person name="Camicia F."/>
            <person name="Clark R."/>
            <person name="Cucher M."/>
            <person name="De Silva N."/>
            <person name="Day T.A."/>
            <person name="Deplazes P."/>
            <person name="Estrada K."/>
            <person name="Fernandez C."/>
            <person name="Holland P.W."/>
            <person name="Hou J."/>
            <person name="Hu S."/>
            <person name="Huckvale T."/>
            <person name="Hung S.S."/>
            <person name="Kamenetzky L."/>
            <person name="Keane J.A."/>
            <person name="Kiss F."/>
            <person name="Koziol U."/>
            <person name="Lambert O."/>
            <person name="Liu K."/>
            <person name="Luo X."/>
            <person name="Luo Y."/>
            <person name="Macchiaroli N."/>
            <person name="Nichol S."/>
            <person name="Paps J."/>
            <person name="Parkinson J."/>
            <person name="Pouchkina-Stantcheva N."/>
            <person name="Riddiford N."/>
            <person name="Rosenzvit M."/>
            <person name="Salinas G."/>
            <person name="Wasmuth J.D."/>
            <person name="Zamanian M."/>
            <person name="Zheng Y."/>
            <person name="Cai X."/>
            <person name="Soberon X."/>
            <person name="Olson P.D."/>
            <person name="Laclette J.P."/>
            <person name="Brehm K."/>
            <person name="Berriman M."/>
            <person name="Garciarrubio A."/>
            <person name="Bobes R.J."/>
            <person name="Fragoso G."/>
            <person name="Sanchez-Flores A."/>
            <person name="Estrada K."/>
            <person name="Cevallos M.A."/>
            <person name="Morett E."/>
            <person name="Gonzalez V."/>
            <person name="Portillo T."/>
            <person name="Ochoa-Leyva A."/>
            <person name="Jose M.V."/>
            <person name="Sciutto E."/>
            <person name="Landa A."/>
            <person name="Jimenez L."/>
            <person name="Valdes V."/>
            <person name="Carrero J.C."/>
            <person name="Larralde C."/>
            <person name="Morales-Montor J."/>
            <person name="Limon-Lason J."/>
            <person name="Soberon X."/>
            <person name="Laclette J.P."/>
        </authorList>
    </citation>
    <scope>NUCLEOTIDE SEQUENCE [LARGE SCALE GENOMIC DNA]</scope>
</reference>
<keyword evidence="1" id="KW-0472">Membrane</keyword>
<organism evidence="2 3">
    <name type="scientific">Echinococcus multilocularis</name>
    <name type="common">Fox tapeworm</name>
    <dbReference type="NCBI Taxonomy" id="6211"/>
    <lineage>
        <taxon>Eukaryota</taxon>
        <taxon>Metazoa</taxon>
        <taxon>Spiralia</taxon>
        <taxon>Lophotrochozoa</taxon>
        <taxon>Platyhelminthes</taxon>
        <taxon>Cestoda</taxon>
        <taxon>Eucestoda</taxon>
        <taxon>Cyclophyllidea</taxon>
        <taxon>Taeniidae</taxon>
        <taxon>Echinococcus</taxon>
    </lineage>
</organism>
<keyword evidence="1" id="KW-1133">Transmembrane helix</keyword>
<accession>A0A068Y1H1</accession>
<dbReference type="Proteomes" id="UP000017246">
    <property type="component" value="Unassembled WGS sequence"/>
</dbReference>
<gene>
    <name evidence="2" type="ORF">EmuJ_000337900</name>
</gene>
<keyword evidence="1" id="KW-0812">Transmembrane</keyword>
<dbReference type="EMBL" id="LN902849">
    <property type="protein sequence ID" value="CDS36296.1"/>
    <property type="molecule type" value="Genomic_DNA"/>
</dbReference>
<dbReference type="AlphaFoldDB" id="A0A068Y1H1"/>
<name>A0A068Y1H1_ECHMU</name>
<feature type="transmembrane region" description="Helical" evidence="1">
    <location>
        <begin position="287"/>
        <end position="320"/>
    </location>
</feature>
<sequence length="335" mass="37590">MTVQNLKTSLQSNKDVMQGAIESSLVHTSNGNPKYYFSKAPSGYLLITDTLYRMADINFLNGFRLHFLDCLSLLRLLLLKQFDFWFTGFACHPKNTFTGSTLFFLRAGAAADAATTATVSYDIWAFLTVLQCKADPACHIKQTIPKNRTADYLRQGHQLPELNKLNKCFFLNADFLRNIKSVQNFAEDISSIQQGILANTAVTLPKEDAADDICSALVEAAVLPLNNSDALCAQLNGISDYERKELQEVMHLFNLTHKFPHPQPNCLDFLNLCSLFVTSCRTQSRSIYRFCLAVIVLLTRGLLLNIPLNVITIHLLVFAYKMKGLSGKSVLARRY</sequence>
<evidence type="ECO:0000313" key="2">
    <source>
        <dbReference type="EMBL" id="CDS36296.1"/>
    </source>
</evidence>